<dbReference type="Proteomes" id="UP001302812">
    <property type="component" value="Unassembled WGS sequence"/>
</dbReference>
<dbReference type="AlphaFoldDB" id="A0AAN6QEP0"/>
<keyword evidence="2" id="KW-1185">Reference proteome</keyword>
<dbReference type="GeneID" id="89933561"/>
<protein>
    <submittedName>
        <fullName evidence="1">Uncharacterized protein</fullName>
    </submittedName>
</protein>
<gene>
    <name evidence="1" type="ORF">N656DRAFT_375776</name>
</gene>
<reference evidence="1" key="2">
    <citation type="submission" date="2023-05" db="EMBL/GenBank/DDBJ databases">
        <authorList>
            <consortium name="Lawrence Berkeley National Laboratory"/>
            <person name="Steindorff A."/>
            <person name="Hensen N."/>
            <person name="Bonometti L."/>
            <person name="Westerberg I."/>
            <person name="Brannstrom I.O."/>
            <person name="Guillou S."/>
            <person name="Cros-Aarteil S."/>
            <person name="Calhoun S."/>
            <person name="Haridas S."/>
            <person name="Kuo A."/>
            <person name="Mondo S."/>
            <person name="Pangilinan J."/>
            <person name="Riley R."/>
            <person name="Labutti K."/>
            <person name="Andreopoulos B."/>
            <person name="Lipzen A."/>
            <person name="Chen C."/>
            <person name="Yanf M."/>
            <person name="Daum C."/>
            <person name="Ng V."/>
            <person name="Clum A."/>
            <person name="Ohm R."/>
            <person name="Martin F."/>
            <person name="Silar P."/>
            <person name="Natvig D."/>
            <person name="Lalanne C."/>
            <person name="Gautier V."/>
            <person name="Ament-Velasquez S.L."/>
            <person name="Kruys A."/>
            <person name="Hutchinson M.I."/>
            <person name="Powell A.J."/>
            <person name="Barry K."/>
            <person name="Miller A.N."/>
            <person name="Grigoriev I.V."/>
            <person name="Debuchy R."/>
            <person name="Gladieux P."/>
            <person name="Thoren M.H."/>
            <person name="Johannesson H."/>
        </authorList>
    </citation>
    <scope>NUCLEOTIDE SEQUENCE</scope>
    <source>
        <strain evidence="1">CBS 508.74</strain>
    </source>
</reference>
<proteinExistence type="predicted"/>
<name>A0AAN6QEP0_9PEZI</name>
<organism evidence="1 2">
    <name type="scientific">Canariomyces notabilis</name>
    <dbReference type="NCBI Taxonomy" id="2074819"/>
    <lineage>
        <taxon>Eukaryota</taxon>
        <taxon>Fungi</taxon>
        <taxon>Dikarya</taxon>
        <taxon>Ascomycota</taxon>
        <taxon>Pezizomycotina</taxon>
        <taxon>Sordariomycetes</taxon>
        <taxon>Sordariomycetidae</taxon>
        <taxon>Sordariales</taxon>
        <taxon>Chaetomiaceae</taxon>
        <taxon>Canariomyces</taxon>
    </lineage>
</organism>
<evidence type="ECO:0000313" key="1">
    <source>
        <dbReference type="EMBL" id="KAK4108813.1"/>
    </source>
</evidence>
<accession>A0AAN6QEP0</accession>
<comment type="caution">
    <text evidence="1">The sequence shown here is derived from an EMBL/GenBank/DDBJ whole genome shotgun (WGS) entry which is preliminary data.</text>
</comment>
<dbReference type="RefSeq" id="XP_064666383.1">
    <property type="nucleotide sequence ID" value="XM_064809437.1"/>
</dbReference>
<sequence length="82" mass="8832">MPQTTFFAIPATPTTVLSHAACCARDNKYNSQTGRFVHGCHEEPTLMPCCWSSISATPISASQPRGPAGKAFRCTHGRVLQP</sequence>
<reference evidence="1" key="1">
    <citation type="journal article" date="2023" name="Mol. Phylogenet. Evol.">
        <title>Genome-scale phylogeny and comparative genomics of the fungal order Sordariales.</title>
        <authorList>
            <person name="Hensen N."/>
            <person name="Bonometti L."/>
            <person name="Westerberg I."/>
            <person name="Brannstrom I.O."/>
            <person name="Guillou S."/>
            <person name="Cros-Aarteil S."/>
            <person name="Calhoun S."/>
            <person name="Haridas S."/>
            <person name="Kuo A."/>
            <person name="Mondo S."/>
            <person name="Pangilinan J."/>
            <person name="Riley R."/>
            <person name="LaButti K."/>
            <person name="Andreopoulos B."/>
            <person name="Lipzen A."/>
            <person name="Chen C."/>
            <person name="Yan M."/>
            <person name="Daum C."/>
            <person name="Ng V."/>
            <person name="Clum A."/>
            <person name="Steindorff A."/>
            <person name="Ohm R.A."/>
            <person name="Martin F."/>
            <person name="Silar P."/>
            <person name="Natvig D.O."/>
            <person name="Lalanne C."/>
            <person name="Gautier V."/>
            <person name="Ament-Velasquez S.L."/>
            <person name="Kruys A."/>
            <person name="Hutchinson M.I."/>
            <person name="Powell A.J."/>
            <person name="Barry K."/>
            <person name="Miller A.N."/>
            <person name="Grigoriev I.V."/>
            <person name="Debuchy R."/>
            <person name="Gladieux P."/>
            <person name="Hiltunen Thoren M."/>
            <person name="Johannesson H."/>
        </authorList>
    </citation>
    <scope>NUCLEOTIDE SEQUENCE</scope>
    <source>
        <strain evidence="1">CBS 508.74</strain>
    </source>
</reference>
<evidence type="ECO:0000313" key="2">
    <source>
        <dbReference type="Proteomes" id="UP001302812"/>
    </source>
</evidence>
<dbReference type="EMBL" id="MU853360">
    <property type="protein sequence ID" value="KAK4108813.1"/>
    <property type="molecule type" value="Genomic_DNA"/>
</dbReference>